<keyword evidence="2" id="KW-0963">Cytoplasm</keyword>
<comment type="caution">
    <text evidence="3">The sequence shown here is derived from an EMBL/GenBank/DDBJ whole genome shotgun (WGS) entry which is preliminary data.</text>
</comment>
<dbReference type="GO" id="GO:0005737">
    <property type="term" value="C:cytoplasm"/>
    <property type="evidence" value="ECO:0007669"/>
    <property type="project" value="UniProtKB-SubCell"/>
</dbReference>
<gene>
    <name evidence="2 3" type="primary">cutC</name>
    <name evidence="3" type="ORF">HMPREF0444_1872</name>
</gene>
<dbReference type="SUPFAM" id="SSF110395">
    <property type="entry name" value="CutC-like"/>
    <property type="match status" value="1"/>
</dbReference>
<dbReference type="STRING" id="638301.HMPREF0444_1872"/>
<reference evidence="3 4" key="1">
    <citation type="submission" date="2009-08" db="EMBL/GenBank/DDBJ databases">
        <authorList>
            <person name="Muzny D."/>
            <person name="Qin X."/>
            <person name="Deng J."/>
            <person name="Jiang H."/>
            <person name="Liu Y."/>
            <person name="Qu J."/>
            <person name="Song X.-Z."/>
            <person name="Zhang L."/>
            <person name="Thornton R."/>
            <person name="Coyle M."/>
            <person name="Francisco L."/>
            <person name="Jackson L."/>
            <person name="Javaid M."/>
            <person name="Korchina V."/>
            <person name="Kovar C."/>
            <person name="Mata R."/>
            <person name="Mathew T."/>
            <person name="Ngo R."/>
            <person name="Nguyen L."/>
            <person name="Nguyen N."/>
            <person name="Okwuonu G."/>
            <person name="Ongeri F."/>
            <person name="Pham C."/>
            <person name="Simmons D."/>
            <person name="Wilczek-Boney K."/>
            <person name="Hale W."/>
            <person name="Jakkamsetti A."/>
            <person name="Pham P."/>
            <person name="Ruth R."/>
            <person name="San Lucas F."/>
            <person name="Warren J."/>
            <person name="Zhang J."/>
            <person name="Zhao Z."/>
            <person name="Zhou C."/>
            <person name="Zhu D."/>
            <person name="Lee S."/>
            <person name="Bess C."/>
            <person name="Blankenburg K."/>
            <person name="Forbes L."/>
            <person name="Fu Q."/>
            <person name="Gubbala S."/>
            <person name="Hirani K."/>
            <person name="Jayaseelan J.C."/>
            <person name="Lara F."/>
            <person name="Munidasa M."/>
            <person name="Palculict T."/>
            <person name="Patil S."/>
            <person name="Pu L.-L."/>
            <person name="Saada N."/>
            <person name="Tang L."/>
            <person name="Weissenberger G."/>
            <person name="Zhu Y."/>
            <person name="Hemphill L."/>
            <person name="Shang Y."/>
            <person name="Youmans B."/>
            <person name="Ayvaz T."/>
            <person name="Ross M."/>
            <person name="Santibanez J."/>
            <person name="Aqrawi P."/>
            <person name="Gross S."/>
            <person name="Joshi V."/>
            <person name="Fowler G."/>
            <person name="Nazareth L."/>
            <person name="Reid J."/>
            <person name="Worley K."/>
            <person name="Petrosino J."/>
            <person name="Highlander S."/>
            <person name="Gibbs R."/>
        </authorList>
    </citation>
    <scope>NUCLEOTIDE SEQUENCE [LARGE SCALE GENOMIC DNA]</scope>
    <source>
        <strain evidence="3 4">ATCC 49175</strain>
    </source>
</reference>
<evidence type="ECO:0000313" key="4">
    <source>
        <dbReference type="Proteomes" id="UP000005926"/>
    </source>
</evidence>
<protein>
    <recommendedName>
        <fullName evidence="2">PF03932 family protein CutC</fullName>
    </recommendedName>
</protein>
<dbReference type="InterPro" id="IPR005627">
    <property type="entry name" value="CutC-like"/>
</dbReference>
<dbReference type="eggNOG" id="COG3142">
    <property type="taxonomic scope" value="Bacteria"/>
</dbReference>
<proteinExistence type="inferred from homology"/>
<evidence type="ECO:0000256" key="1">
    <source>
        <dbReference type="ARBA" id="ARBA00007768"/>
    </source>
</evidence>
<dbReference type="InterPro" id="IPR036822">
    <property type="entry name" value="CutC-like_dom_sf"/>
</dbReference>
<dbReference type="AlphaFoldDB" id="C8NIX7"/>
<dbReference type="HOGENOM" id="CLU_050555_3_0_9"/>
<dbReference type="GeneID" id="78412371"/>
<accession>C8NIX7</accession>
<sequence length="245" mass="27068">MTIVEVCAGSIEDCLIAQKEGAHRIELNSALFLGGLTPSLGTLKTAIENGVTLPIICMIRPRGAGFCYSQGEFESMMLDAKLLLEAGASGLAFGFLKEDKTIDWNRTKQMIALCQQFHAESVFHKAFDIVPDVYEAIEGLIQLGCTRILTGGQQAKIEEGIPLLKKLQEKYGEKIQLLCGGGVTKENIQYLIQETGIHQIHGSFKMWKIDPTTKNHGMSYAYHEGGDYEQTNELLLKTVMALINR</sequence>
<dbReference type="PANTHER" id="PTHR12598:SF0">
    <property type="entry name" value="COPPER HOMEOSTASIS PROTEIN CUTC HOMOLOG"/>
    <property type="match status" value="1"/>
</dbReference>
<dbReference type="RefSeq" id="WP_005606533.1">
    <property type="nucleotide sequence ID" value="NZ_CP102283.1"/>
</dbReference>
<dbReference type="Proteomes" id="UP000005926">
    <property type="component" value="Unassembled WGS sequence"/>
</dbReference>
<comment type="subcellular location">
    <subcellularLocation>
        <location evidence="2">Cytoplasm</location>
    </subcellularLocation>
</comment>
<organism evidence="3 4">
    <name type="scientific">Granulicatella adiacens ATCC 49175</name>
    <dbReference type="NCBI Taxonomy" id="638301"/>
    <lineage>
        <taxon>Bacteria</taxon>
        <taxon>Bacillati</taxon>
        <taxon>Bacillota</taxon>
        <taxon>Bacilli</taxon>
        <taxon>Lactobacillales</taxon>
        <taxon>Carnobacteriaceae</taxon>
        <taxon>Granulicatella</taxon>
    </lineage>
</organism>
<dbReference type="GO" id="GO:0005507">
    <property type="term" value="F:copper ion binding"/>
    <property type="evidence" value="ECO:0007669"/>
    <property type="project" value="TreeGrafter"/>
</dbReference>
<dbReference type="Pfam" id="PF03932">
    <property type="entry name" value="CutC"/>
    <property type="match status" value="1"/>
</dbReference>
<dbReference type="Gene3D" id="3.20.20.380">
    <property type="entry name" value="Copper homeostasis (CutC) domain"/>
    <property type="match status" value="1"/>
</dbReference>
<dbReference type="PANTHER" id="PTHR12598">
    <property type="entry name" value="COPPER HOMEOSTASIS PROTEIN CUTC"/>
    <property type="match status" value="1"/>
</dbReference>
<evidence type="ECO:0000256" key="2">
    <source>
        <dbReference type="HAMAP-Rule" id="MF_00795"/>
    </source>
</evidence>
<keyword evidence="4" id="KW-1185">Reference proteome</keyword>
<comment type="caution">
    <text evidence="2">Once thought to be involved in copper homeostasis, experiments in E.coli have shown this is not the case.</text>
</comment>
<comment type="similarity">
    <text evidence="1 2">Belongs to the CutC family.</text>
</comment>
<evidence type="ECO:0000313" key="3">
    <source>
        <dbReference type="EMBL" id="EEW36524.1"/>
    </source>
</evidence>
<dbReference type="EMBL" id="ACKZ01000029">
    <property type="protein sequence ID" value="EEW36524.1"/>
    <property type="molecule type" value="Genomic_DNA"/>
</dbReference>
<dbReference type="HAMAP" id="MF_00795">
    <property type="entry name" value="CutC"/>
    <property type="match status" value="1"/>
</dbReference>
<name>C8NIX7_9LACT</name>